<feature type="transmembrane region" description="Helical" evidence="1">
    <location>
        <begin position="76"/>
        <end position="99"/>
    </location>
</feature>
<dbReference type="RefSeq" id="WP_051031616.1">
    <property type="nucleotide sequence ID" value="NZ_CAWPHS010000044.1"/>
</dbReference>
<keyword evidence="3" id="KW-1185">Reference proteome</keyword>
<evidence type="ECO:0000256" key="1">
    <source>
        <dbReference type="SAM" id="Phobius"/>
    </source>
</evidence>
<keyword evidence="1" id="KW-0472">Membrane</keyword>
<dbReference type="Proteomes" id="UP000523447">
    <property type="component" value="Unassembled WGS sequence"/>
</dbReference>
<name>A0A7X6M392_9NOCA</name>
<dbReference type="AlphaFoldDB" id="A0A7X6M392"/>
<sequence>MDRFRTYGTYRRTGGLAALVSTVGGVLALIEIVYILLLVFDANQTNKFFTFIKSMAEPLALFFPGLFATGSRDWDIIINYGLAAVFWLVVTGIVARLLARL</sequence>
<comment type="caution">
    <text evidence="2">The sequence shown here is derived from an EMBL/GenBank/DDBJ whole genome shotgun (WGS) entry which is preliminary data.</text>
</comment>
<accession>A0A7X6M392</accession>
<gene>
    <name evidence="2" type="ORF">HGA07_28570</name>
</gene>
<keyword evidence="1" id="KW-1133">Transmembrane helix</keyword>
<proteinExistence type="predicted"/>
<evidence type="ECO:0008006" key="4">
    <source>
        <dbReference type="Google" id="ProtNLM"/>
    </source>
</evidence>
<feature type="transmembrane region" description="Helical" evidence="1">
    <location>
        <begin position="16"/>
        <end position="39"/>
    </location>
</feature>
<organism evidence="2 3">
    <name type="scientific">Nocardia veterana</name>
    <dbReference type="NCBI Taxonomy" id="132249"/>
    <lineage>
        <taxon>Bacteria</taxon>
        <taxon>Bacillati</taxon>
        <taxon>Actinomycetota</taxon>
        <taxon>Actinomycetes</taxon>
        <taxon>Mycobacteriales</taxon>
        <taxon>Nocardiaceae</taxon>
        <taxon>Nocardia</taxon>
    </lineage>
</organism>
<protein>
    <recommendedName>
        <fullName evidence="4">YGGT family protein</fullName>
    </recommendedName>
</protein>
<evidence type="ECO:0000313" key="2">
    <source>
        <dbReference type="EMBL" id="NKY89538.1"/>
    </source>
</evidence>
<evidence type="ECO:0000313" key="3">
    <source>
        <dbReference type="Proteomes" id="UP000523447"/>
    </source>
</evidence>
<dbReference type="EMBL" id="JAAXPE010000049">
    <property type="protein sequence ID" value="NKY89538.1"/>
    <property type="molecule type" value="Genomic_DNA"/>
</dbReference>
<feature type="transmembrane region" description="Helical" evidence="1">
    <location>
        <begin position="51"/>
        <end position="70"/>
    </location>
</feature>
<keyword evidence="1" id="KW-0812">Transmembrane</keyword>
<reference evidence="2 3" key="1">
    <citation type="submission" date="2020-04" db="EMBL/GenBank/DDBJ databases">
        <title>MicrobeNet Type strains.</title>
        <authorList>
            <person name="Nicholson A.C."/>
        </authorList>
    </citation>
    <scope>NUCLEOTIDE SEQUENCE [LARGE SCALE GENOMIC DNA]</scope>
    <source>
        <strain evidence="2 3">DSM 44445</strain>
    </source>
</reference>